<keyword evidence="9" id="KW-1185">Reference proteome</keyword>
<keyword evidence="4 6" id="KW-1133">Transmembrane helix</keyword>
<dbReference type="GO" id="GO:0016020">
    <property type="term" value="C:membrane"/>
    <property type="evidence" value="ECO:0007669"/>
    <property type="project" value="UniProtKB-SubCell"/>
</dbReference>
<feature type="transmembrane region" description="Helical" evidence="6">
    <location>
        <begin position="21"/>
        <end position="38"/>
    </location>
</feature>
<feature type="transmembrane region" description="Helical" evidence="6">
    <location>
        <begin position="50"/>
        <end position="70"/>
    </location>
</feature>
<evidence type="ECO:0000256" key="5">
    <source>
        <dbReference type="ARBA" id="ARBA00023136"/>
    </source>
</evidence>
<dbReference type="Pfam" id="PF00892">
    <property type="entry name" value="EamA"/>
    <property type="match status" value="2"/>
</dbReference>
<dbReference type="SUPFAM" id="SSF103481">
    <property type="entry name" value="Multidrug resistance efflux transporter EmrE"/>
    <property type="match status" value="2"/>
</dbReference>
<evidence type="ECO:0000313" key="8">
    <source>
        <dbReference type="EMBL" id="ORB65227.1"/>
    </source>
</evidence>
<evidence type="ECO:0000256" key="1">
    <source>
        <dbReference type="ARBA" id="ARBA00004141"/>
    </source>
</evidence>
<comment type="similarity">
    <text evidence="2">Belongs to the EamA transporter family.</text>
</comment>
<gene>
    <name evidence="8" type="ORF">BST47_14140</name>
</gene>
<evidence type="ECO:0000256" key="4">
    <source>
        <dbReference type="ARBA" id="ARBA00022989"/>
    </source>
</evidence>
<dbReference type="PANTHER" id="PTHR32322:SF2">
    <property type="entry name" value="EAMA DOMAIN-CONTAINING PROTEIN"/>
    <property type="match status" value="1"/>
</dbReference>
<dbReference type="EMBL" id="MVIM01000006">
    <property type="protein sequence ID" value="ORB65227.1"/>
    <property type="molecule type" value="Genomic_DNA"/>
</dbReference>
<feature type="transmembrane region" description="Helical" evidence="6">
    <location>
        <begin position="165"/>
        <end position="183"/>
    </location>
</feature>
<feature type="domain" description="EamA" evidence="7">
    <location>
        <begin position="164"/>
        <end position="297"/>
    </location>
</feature>
<accession>A0A1X0JSL6</accession>
<organism evidence="8 9">
    <name type="scientific">Mycolicibacterium tusciae</name>
    <dbReference type="NCBI Taxonomy" id="75922"/>
    <lineage>
        <taxon>Bacteria</taxon>
        <taxon>Bacillati</taxon>
        <taxon>Actinomycetota</taxon>
        <taxon>Actinomycetes</taxon>
        <taxon>Mycobacteriales</taxon>
        <taxon>Mycobacteriaceae</taxon>
        <taxon>Mycolicibacterium</taxon>
    </lineage>
</organism>
<feature type="transmembrane region" description="Helical" evidence="6">
    <location>
        <begin position="195"/>
        <end position="213"/>
    </location>
</feature>
<feature type="domain" description="EamA" evidence="7">
    <location>
        <begin position="24"/>
        <end position="157"/>
    </location>
</feature>
<evidence type="ECO:0000313" key="9">
    <source>
        <dbReference type="Proteomes" id="UP000192411"/>
    </source>
</evidence>
<feature type="transmembrane region" description="Helical" evidence="6">
    <location>
        <begin position="253"/>
        <end position="275"/>
    </location>
</feature>
<dbReference type="STRING" id="75922.BST47_14140"/>
<dbReference type="InterPro" id="IPR000620">
    <property type="entry name" value="EamA_dom"/>
</dbReference>
<evidence type="ECO:0000256" key="2">
    <source>
        <dbReference type="ARBA" id="ARBA00007362"/>
    </source>
</evidence>
<evidence type="ECO:0000256" key="3">
    <source>
        <dbReference type="ARBA" id="ARBA00022692"/>
    </source>
</evidence>
<feature type="transmembrane region" description="Helical" evidence="6">
    <location>
        <begin position="141"/>
        <end position="159"/>
    </location>
</feature>
<sequence>MEGEPVSDVGRGGVSKGGVRPWRMVVIAIAWGSCFPLLDWGLDGVSTLWFVTWRAIVAGLVLWALGAAVNWTPGAPSPQMRLGTWALIGVLALMNVTVSFAAMAASSTGIATGMATVLANSQALLVVLPAWALFGERPRTAEIAAVVFGVGGLLLIAVPSGGGRGYGLALLAAVGVTAGALLARRLADVDVLKLGYRQFLVGGAALAVLAAVIDGPPTVGMSAHSWVALFVLAVGGTALPYLLWFVELRRASITAVTSWTLLVPVVGLALGVVVVGERLALAELLGAATVVTALAIVAVAGRITTRPQHIRGDG</sequence>
<dbReference type="PANTHER" id="PTHR32322">
    <property type="entry name" value="INNER MEMBRANE TRANSPORTER"/>
    <property type="match status" value="1"/>
</dbReference>
<keyword evidence="3 6" id="KW-0812">Transmembrane</keyword>
<proteinExistence type="inferred from homology"/>
<reference evidence="8 9" key="1">
    <citation type="submission" date="2017-02" db="EMBL/GenBank/DDBJ databases">
        <title>The new phylogeny of genus Mycobacterium.</title>
        <authorList>
            <person name="Tortoli E."/>
            <person name="Trovato A."/>
            <person name="Cirillo D.M."/>
        </authorList>
    </citation>
    <scope>NUCLEOTIDE SEQUENCE [LARGE SCALE GENOMIC DNA]</scope>
    <source>
        <strain evidence="8 9">DSM 44338</strain>
    </source>
</reference>
<dbReference type="Proteomes" id="UP000192411">
    <property type="component" value="Unassembled WGS sequence"/>
</dbReference>
<name>A0A1X0JSL6_9MYCO</name>
<protein>
    <recommendedName>
        <fullName evidence="7">EamA domain-containing protein</fullName>
    </recommendedName>
</protein>
<comment type="caution">
    <text evidence="8">The sequence shown here is derived from an EMBL/GenBank/DDBJ whole genome shotgun (WGS) entry which is preliminary data.</text>
</comment>
<feature type="transmembrane region" description="Helical" evidence="6">
    <location>
        <begin position="82"/>
        <end position="104"/>
    </location>
</feature>
<evidence type="ECO:0000259" key="7">
    <source>
        <dbReference type="Pfam" id="PF00892"/>
    </source>
</evidence>
<dbReference type="AlphaFoldDB" id="A0A1X0JSL6"/>
<feature type="transmembrane region" description="Helical" evidence="6">
    <location>
        <begin position="281"/>
        <end position="301"/>
    </location>
</feature>
<feature type="transmembrane region" description="Helical" evidence="6">
    <location>
        <begin position="225"/>
        <end position="246"/>
    </location>
</feature>
<comment type="subcellular location">
    <subcellularLocation>
        <location evidence="1">Membrane</location>
        <topology evidence="1">Multi-pass membrane protein</topology>
    </subcellularLocation>
</comment>
<feature type="transmembrane region" description="Helical" evidence="6">
    <location>
        <begin position="110"/>
        <end position="134"/>
    </location>
</feature>
<keyword evidence="5 6" id="KW-0472">Membrane</keyword>
<evidence type="ECO:0000256" key="6">
    <source>
        <dbReference type="SAM" id="Phobius"/>
    </source>
</evidence>
<dbReference type="InterPro" id="IPR037185">
    <property type="entry name" value="EmrE-like"/>
</dbReference>
<dbReference type="InterPro" id="IPR050638">
    <property type="entry name" value="AA-Vitamin_Transporters"/>
</dbReference>